<sequence>MTGIFKTRGKHGKRATRRRRNVKEIAGLNNATRWKRKQTGGQVPKRHFFHGGLA</sequence>
<reference evidence="1 2" key="1">
    <citation type="submission" date="2015-07" db="EMBL/GenBank/DDBJ databases">
        <title>The genome of Eufriesea mexicana.</title>
        <authorList>
            <person name="Pan H."/>
            <person name="Kapheim K."/>
        </authorList>
    </citation>
    <scope>NUCLEOTIDE SEQUENCE [LARGE SCALE GENOMIC DNA]</scope>
    <source>
        <strain evidence="1">0111107269</strain>
        <tissue evidence="1">Whole body</tissue>
    </source>
</reference>
<name>A0A310SSB4_9HYME</name>
<organism evidence="1 2">
    <name type="scientific">Eufriesea mexicana</name>
    <dbReference type="NCBI Taxonomy" id="516756"/>
    <lineage>
        <taxon>Eukaryota</taxon>
        <taxon>Metazoa</taxon>
        <taxon>Ecdysozoa</taxon>
        <taxon>Arthropoda</taxon>
        <taxon>Hexapoda</taxon>
        <taxon>Insecta</taxon>
        <taxon>Pterygota</taxon>
        <taxon>Neoptera</taxon>
        <taxon>Endopterygota</taxon>
        <taxon>Hymenoptera</taxon>
        <taxon>Apocrita</taxon>
        <taxon>Aculeata</taxon>
        <taxon>Apoidea</taxon>
        <taxon>Anthophila</taxon>
        <taxon>Apidae</taxon>
        <taxon>Eufriesea</taxon>
    </lineage>
</organism>
<protein>
    <submittedName>
        <fullName evidence="1">Uncharacterized protein</fullName>
    </submittedName>
</protein>
<dbReference type="AlphaFoldDB" id="A0A310SSB4"/>
<dbReference type="Proteomes" id="UP000250275">
    <property type="component" value="Unassembled WGS sequence"/>
</dbReference>
<dbReference type="EMBL" id="KQ760629">
    <property type="protein sequence ID" value="OAD59722.1"/>
    <property type="molecule type" value="Genomic_DNA"/>
</dbReference>
<accession>A0A310SSB4</accession>
<proteinExistence type="predicted"/>
<evidence type="ECO:0000313" key="1">
    <source>
        <dbReference type="EMBL" id="OAD59722.1"/>
    </source>
</evidence>
<evidence type="ECO:0000313" key="2">
    <source>
        <dbReference type="Proteomes" id="UP000250275"/>
    </source>
</evidence>
<keyword evidence="2" id="KW-1185">Reference proteome</keyword>
<gene>
    <name evidence="1" type="ORF">WN48_08516</name>
</gene>